<evidence type="ECO:0000256" key="1">
    <source>
        <dbReference type="SAM" id="SignalP"/>
    </source>
</evidence>
<dbReference type="PROSITE" id="PS51257">
    <property type="entry name" value="PROKAR_LIPOPROTEIN"/>
    <property type="match status" value="1"/>
</dbReference>
<comment type="caution">
    <text evidence="2">The sequence shown here is derived from an EMBL/GenBank/DDBJ whole genome shotgun (WGS) entry which is preliminary data.</text>
</comment>
<proteinExistence type="predicted"/>
<evidence type="ECO:0000313" key="3">
    <source>
        <dbReference type="Proteomes" id="UP000092713"/>
    </source>
</evidence>
<dbReference type="Proteomes" id="UP000092713">
    <property type="component" value="Unassembled WGS sequence"/>
</dbReference>
<reference evidence="2 3" key="1">
    <citation type="submission" date="2016-04" db="EMBL/GenBank/DDBJ databases">
        <title>Draft genome sequence of Janthinobacterium psychrotolerans sp. nov., isolated from freshwater sediments in Denmark.</title>
        <authorList>
            <person name="Gong X."/>
            <person name="Skrivergaard S."/>
            <person name="Korsgaard B.S."/>
            <person name="Schreiber L."/>
            <person name="Marshall I.P."/>
            <person name="Finster K."/>
            <person name="Schramm A."/>
        </authorList>
    </citation>
    <scope>NUCLEOTIDE SEQUENCE [LARGE SCALE GENOMIC DNA]</scope>
    <source>
        <strain evidence="2 3">S3-2</strain>
    </source>
</reference>
<protein>
    <submittedName>
        <fullName evidence="2">Uncharacterized protein</fullName>
    </submittedName>
</protein>
<sequence>MRYPAFLPSRPILISLLAASFLSACASKQGPVRSMGEQTQKLSAVAHPMLAGAADSCIAKAMRQQLIMAMRFDAQASEQAARQRCAMEEKMSPRLVALNEILLAYGKLLVDTADGKLPSYKEQYKGLGDALAGLAQPGSGAPLLDASQLSVVMKLAQYMNTLATQRMQKASLRELLAHQEAITIVSNALKEYALRVHLPNLREEAREVDQLRGAVGAMSAAEPLAANYVGSHLYQERKLLARRQEAATAYAQAVDAMQQSLAGLATSVDSPQDPQWQAQVDAFAQRVAMLERQAALPSPSRW</sequence>
<keyword evidence="3" id="KW-1185">Reference proteome</keyword>
<gene>
    <name evidence="2" type="ORF">ASR47_1005159</name>
</gene>
<dbReference type="AlphaFoldDB" id="A0A1A7C0F0"/>
<dbReference type="EMBL" id="LOCQ01000058">
    <property type="protein sequence ID" value="OBV38205.1"/>
    <property type="molecule type" value="Genomic_DNA"/>
</dbReference>
<feature type="chain" id="PRO_5008355501" evidence="1">
    <location>
        <begin position="27"/>
        <end position="302"/>
    </location>
</feature>
<feature type="signal peptide" evidence="1">
    <location>
        <begin position="1"/>
        <end position="26"/>
    </location>
</feature>
<organism evidence="2 3">
    <name type="scientific">Janthinobacterium psychrotolerans</name>
    <dbReference type="NCBI Taxonomy" id="1747903"/>
    <lineage>
        <taxon>Bacteria</taxon>
        <taxon>Pseudomonadati</taxon>
        <taxon>Pseudomonadota</taxon>
        <taxon>Betaproteobacteria</taxon>
        <taxon>Burkholderiales</taxon>
        <taxon>Oxalobacteraceae</taxon>
        <taxon>Janthinobacterium</taxon>
    </lineage>
</organism>
<name>A0A1A7C0F0_9BURK</name>
<keyword evidence="1" id="KW-0732">Signal</keyword>
<dbReference type="OrthoDB" id="8708509at2"/>
<accession>A0A1A7C0F0</accession>
<evidence type="ECO:0000313" key="2">
    <source>
        <dbReference type="EMBL" id="OBV38205.1"/>
    </source>
</evidence>
<dbReference type="RefSeq" id="WP_065309073.1">
    <property type="nucleotide sequence ID" value="NZ_LOCQ01000058.1"/>
</dbReference>